<evidence type="ECO:0000259" key="2">
    <source>
        <dbReference type="Pfam" id="PF24623"/>
    </source>
</evidence>
<sequence>MTEIDRYGHPVERIRPERPAPPPPLTPAEIGGLLDLVVGYTGREPDKTLVEIWAAQSLLGRWTYSEAARAIHLWGANRGPNDFLQPADVTRAIRAERQDRAMRQPQPVPDPIGQQRLRELIDGAFQAITDDPDDPSDAARRAALQHACDYCGAKPSEPCTRQGLSGRVRLAKVHPSRLETGRERAS</sequence>
<dbReference type="Pfam" id="PF24623">
    <property type="entry name" value="Phage_zn_bind_8"/>
    <property type="match status" value="1"/>
</dbReference>
<feature type="region of interest" description="Disordered" evidence="1">
    <location>
        <begin position="1"/>
        <end position="25"/>
    </location>
</feature>
<dbReference type="Proteomes" id="UP001499967">
    <property type="component" value="Unassembled WGS sequence"/>
</dbReference>
<protein>
    <recommendedName>
        <fullName evidence="2">DNA-binding phage zinc finger domain-containing protein</fullName>
    </recommendedName>
</protein>
<comment type="caution">
    <text evidence="3">The sequence shown here is derived from an EMBL/GenBank/DDBJ whole genome shotgun (WGS) entry which is preliminary data.</text>
</comment>
<proteinExistence type="predicted"/>
<accession>A0ABP3YNY1</accession>
<name>A0ABP3YNY1_9PSEU</name>
<dbReference type="RefSeq" id="WP_343944951.1">
    <property type="nucleotide sequence ID" value="NZ_BAAAHP010000187.1"/>
</dbReference>
<dbReference type="InterPro" id="IPR056911">
    <property type="entry name" value="Phage_Znf_bind_put"/>
</dbReference>
<gene>
    <name evidence="3" type="ORF">GCM10009559_59200</name>
</gene>
<dbReference type="EMBL" id="BAAAHP010000187">
    <property type="protein sequence ID" value="GAA0897852.1"/>
    <property type="molecule type" value="Genomic_DNA"/>
</dbReference>
<evidence type="ECO:0000313" key="3">
    <source>
        <dbReference type="EMBL" id="GAA0897852.1"/>
    </source>
</evidence>
<feature type="compositionally biased region" description="Basic and acidic residues" evidence="1">
    <location>
        <begin position="1"/>
        <end position="18"/>
    </location>
</feature>
<keyword evidence="4" id="KW-1185">Reference proteome</keyword>
<reference evidence="4" key="1">
    <citation type="journal article" date="2019" name="Int. J. Syst. Evol. Microbiol.">
        <title>The Global Catalogue of Microorganisms (GCM) 10K type strain sequencing project: providing services to taxonomists for standard genome sequencing and annotation.</title>
        <authorList>
            <consortium name="The Broad Institute Genomics Platform"/>
            <consortium name="The Broad Institute Genome Sequencing Center for Infectious Disease"/>
            <person name="Wu L."/>
            <person name="Ma J."/>
        </authorList>
    </citation>
    <scope>NUCLEOTIDE SEQUENCE [LARGE SCALE GENOMIC DNA]</scope>
    <source>
        <strain evidence="4">JCM 11117</strain>
    </source>
</reference>
<evidence type="ECO:0000313" key="4">
    <source>
        <dbReference type="Proteomes" id="UP001499967"/>
    </source>
</evidence>
<feature type="domain" description="DNA-binding phage zinc finger" evidence="2">
    <location>
        <begin position="138"/>
        <end position="182"/>
    </location>
</feature>
<evidence type="ECO:0000256" key="1">
    <source>
        <dbReference type="SAM" id="MobiDB-lite"/>
    </source>
</evidence>
<organism evidence="3 4">
    <name type="scientific">Pseudonocardia zijingensis</name>
    <dbReference type="NCBI Taxonomy" id="153376"/>
    <lineage>
        <taxon>Bacteria</taxon>
        <taxon>Bacillati</taxon>
        <taxon>Actinomycetota</taxon>
        <taxon>Actinomycetes</taxon>
        <taxon>Pseudonocardiales</taxon>
        <taxon>Pseudonocardiaceae</taxon>
        <taxon>Pseudonocardia</taxon>
    </lineage>
</organism>